<dbReference type="AlphaFoldDB" id="A0A0L7L8B2"/>
<dbReference type="PROSITE" id="PS50157">
    <property type="entry name" value="ZINC_FINGER_C2H2_2"/>
    <property type="match status" value="3"/>
</dbReference>
<keyword evidence="4 6" id="KW-0862">Zinc</keyword>
<dbReference type="Gene3D" id="3.30.160.60">
    <property type="entry name" value="Classic Zinc Finger"/>
    <property type="match status" value="2"/>
</dbReference>
<feature type="binding site" evidence="6">
    <location>
        <position position="18"/>
    </location>
    <ligand>
        <name>Zn(2+)</name>
        <dbReference type="ChEBI" id="CHEBI:29105"/>
    </ligand>
</feature>
<dbReference type="PANTHER" id="PTHR24379">
    <property type="entry name" value="KRAB AND ZINC FINGER DOMAIN-CONTAINING"/>
    <property type="match status" value="1"/>
</dbReference>
<keyword evidence="1 6" id="KW-0479">Metal-binding</keyword>
<dbReference type="STRING" id="104452.A0A0L7L8B2"/>
<evidence type="ECO:0000313" key="10">
    <source>
        <dbReference type="Proteomes" id="UP000037510"/>
    </source>
</evidence>
<evidence type="ECO:0000256" key="6">
    <source>
        <dbReference type="PROSITE-ProRule" id="PRU01263"/>
    </source>
</evidence>
<feature type="domain" description="C2H2-type" evidence="7">
    <location>
        <begin position="390"/>
        <end position="418"/>
    </location>
</feature>
<feature type="binding site" evidence="6">
    <location>
        <position position="71"/>
    </location>
    <ligand>
        <name>Zn(2+)</name>
        <dbReference type="ChEBI" id="CHEBI:29105"/>
    </ligand>
</feature>
<dbReference type="PROSITE" id="PS00028">
    <property type="entry name" value="ZINC_FINGER_C2H2_1"/>
    <property type="match status" value="5"/>
</dbReference>
<dbReference type="SUPFAM" id="SSF57667">
    <property type="entry name" value="beta-beta-alpha zinc fingers"/>
    <property type="match status" value="2"/>
</dbReference>
<evidence type="ECO:0000256" key="1">
    <source>
        <dbReference type="ARBA" id="ARBA00022723"/>
    </source>
</evidence>
<dbReference type="PROSITE" id="PS51915">
    <property type="entry name" value="ZAD"/>
    <property type="match status" value="1"/>
</dbReference>
<feature type="domain" description="C2H2-type" evidence="7">
    <location>
        <begin position="360"/>
        <end position="388"/>
    </location>
</feature>
<evidence type="ECO:0000256" key="2">
    <source>
        <dbReference type="ARBA" id="ARBA00022737"/>
    </source>
</evidence>
<evidence type="ECO:0000313" key="9">
    <source>
        <dbReference type="EMBL" id="KOB71753.1"/>
    </source>
</evidence>
<dbReference type="GO" id="GO:0008270">
    <property type="term" value="F:zinc ion binding"/>
    <property type="evidence" value="ECO:0007669"/>
    <property type="project" value="UniProtKB-UniRule"/>
</dbReference>
<evidence type="ECO:0000256" key="4">
    <source>
        <dbReference type="ARBA" id="ARBA00022833"/>
    </source>
</evidence>
<proteinExistence type="predicted"/>
<keyword evidence="3 5" id="KW-0863">Zinc-finger</keyword>
<dbReference type="Pfam" id="PF07776">
    <property type="entry name" value="zf-AD"/>
    <property type="match status" value="1"/>
</dbReference>
<comment type="caution">
    <text evidence="9">The sequence shown here is derived from an EMBL/GenBank/DDBJ whole genome shotgun (WGS) entry which is preliminary data.</text>
</comment>
<dbReference type="SMART" id="SM00868">
    <property type="entry name" value="zf-AD"/>
    <property type="match status" value="1"/>
</dbReference>
<sequence length="446" mass="50910">MEGRASDWRPGPTVCRCCLTEGCYKDISTEYFWMGKREVYAEMLSETLNVSIAFSKSGGPNSNSRLICEPCIARLRDASEFKRQVVDCEKTFMHHLDPGSSSRAREFNVETTGEVKVEVFPNNCQTQIQPETQGGPSEEDYQEEGGCEAIGQQDHTAVNDPTRSNAATILRWTTACPFRVNDKSILCVYCHELYDDPAVFRSHVRQDHENCTLEVVFYNLPKSEFIKADLTDLACKLCHETFQDLDTVAAHLTSQHSKTIDFSTKLGVMPYKLKKDSFNCAVCGKIVPSLLHLNRHTISHFLSFVCHVCGSSYIASTGLLKHVRSKHQDYEVYCKRCRTKFPNMEAKERHRRTVKSCMPYSCPQCAERFLDWKTRQKHMEAQHGHAKKTYRCADCNVDFTSDIAYYNHFKLQHSDNCAVCKHCGMKFVSYYVVAVILHPMGNCNVR</sequence>
<dbReference type="InterPro" id="IPR036236">
    <property type="entry name" value="Znf_C2H2_sf"/>
</dbReference>
<organism evidence="9 10">
    <name type="scientific">Operophtera brumata</name>
    <name type="common">Winter moth</name>
    <name type="synonym">Phalaena brumata</name>
    <dbReference type="NCBI Taxonomy" id="104452"/>
    <lineage>
        <taxon>Eukaryota</taxon>
        <taxon>Metazoa</taxon>
        <taxon>Ecdysozoa</taxon>
        <taxon>Arthropoda</taxon>
        <taxon>Hexapoda</taxon>
        <taxon>Insecta</taxon>
        <taxon>Pterygota</taxon>
        <taxon>Neoptera</taxon>
        <taxon>Endopterygota</taxon>
        <taxon>Lepidoptera</taxon>
        <taxon>Glossata</taxon>
        <taxon>Ditrysia</taxon>
        <taxon>Geometroidea</taxon>
        <taxon>Geometridae</taxon>
        <taxon>Larentiinae</taxon>
        <taxon>Operophtera</taxon>
    </lineage>
</organism>
<accession>A0A0L7L8B2</accession>
<dbReference type="Proteomes" id="UP000037510">
    <property type="component" value="Unassembled WGS sequence"/>
</dbReference>
<evidence type="ECO:0000256" key="3">
    <source>
        <dbReference type="ARBA" id="ARBA00022771"/>
    </source>
</evidence>
<reference evidence="9 10" key="1">
    <citation type="journal article" date="2015" name="Genome Biol. Evol.">
        <title>The genome of winter moth (Operophtera brumata) provides a genomic perspective on sexual dimorphism and phenology.</title>
        <authorList>
            <person name="Derks M.F."/>
            <person name="Smit S."/>
            <person name="Salis L."/>
            <person name="Schijlen E."/>
            <person name="Bossers A."/>
            <person name="Mateman C."/>
            <person name="Pijl A.S."/>
            <person name="de Ridder D."/>
            <person name="Groenen M.A."/>
            <person name="Visser M.E."/>
            <person name="Megens H.J."/>
        </authorList>
    </citation>
    <scope>NUCLEOTIDE SEQUENCE [LARGE SCALE GENOMIC DNA]</scope>
    <source>
        <strain evidence="9">WM2013NL</strain>
        <tissue evidence="9">Head and thorax</tissue>
    </source>
</reference>
<dbReference type="InterPro" id="IPR012934">
    <property type="entry name" value="Znf_AD"/>
</dbReference>
<feature type="binding site" evidence="6">
    <location>
        <position position="68"/>
    </location>
    <ligand>
        <name>Zn(2+)</name>
        <dbReference type="ChEBI" id="CHEBI:29105"/>
    </ligand>
</feature>
<evidence type="ECO:0000256" key="5">
    <source>
        <dbReference type="PROSITE-ProRule" id="PRU00042"/>
    </source>
</evidence>
<keyword evidence="2" id="KW-0677">Repeat</keyword>
<evidence type="ECO:0000259" key="8">
    <source>
        <dbReference type="PROSITE" id="PS51915"/>
    </source>
</evidence>
<dbReference type="GO" id="GO:0005634">
    <property type="term" value="C:nucleus"/>
    <property type="evidence" value="ECO:0007669"/>
    <property type="project" value="InterPro"/>
</dbReference>
<keyword evidence="10" id="KW-1185">Reference proteome</keyword>
<dbReference type="SMART" id="SM00355">
    <property type="entry name" value="ZnF_C2H2"/>
    <property type="match status" value="7"/>
</dbReference>
<dbReference type="InterPro" id="IPR013087">
    <property type="entry name" value="Znf_C2H2_type"/>
</dbReference>
<dbReference type="EMBL" id="JTDY01002272">
    <property type="protein sequence ID" value="KOB71753.1"/>
    <property type="molecule type" value="Genomic_DNA"/>
</dbReference>
<dbReference type="PANTHER" id="PTHR24379:SF121">
    <property type="entry name" value="C2H2-TYPE DOMAIN-CONTAINING PROTEIN"/>
    <property type="match status" value="1"/>
</dbReference>
<feature type="domain" description="C2H2-type" evidence="7">
    <location>
        <begin position="304"/>
        <end position="332"/>
    </location>
</feature>
<evidence type="ECO:0000259" key="7">
    <source>
        <dbReference type="PROSITE" id="PS50157"/>
    </source>
</evidence>
<name>A0A0L7L8B2_OPEBR</name>
<feature type="binding site" evidence="6">
    <location>
        <position position="15"/>
    </location>
    <ligand>
        <name>Zn(2+)</name>
        <dbReference type="ChEBI" id="CHEBI:29105"/>
    </ligand>
</feature>
<feature type="domain" description="ZAD" evidence="8">
    <location>
        <begin position="13"/>
        <end position="95"/>
    </location>
</feature>
<protein>
    <submittedName>
        <fullName evidence="9">Uncharacterized protein</fullName>
    </submittedName>
</protein>
<gene>
    <name evidence="9" type="ORF">OBRU01_12890</name>
</gene>